<dbReference type="Proteomes" id="UP000006281">
    <property type="component" value="Chromosome"/>
</dbReference>
<keyword evidence="1" id="KW-1133">Transmembrane helix</keyword>
<protein>
    <submittedName>
        <fullName evidence="2">Putative membrane protein</fullName>
    </submittedName>
</protein>
<feature type="transmembrane region" description="Helical" evidence="1">
    <location>
        <begin position="76"/>
        <end position="95"/>
    </location>
</feature>
<dbReference type="HOGENOM" id="CLU_066229_0_0_11"/>
<dbReference type="OrthoDB" id="3579673at2"/>
<feature type="transmembrane region" description="Helical" evidence="1">
    <location>
        <begin position="166"/>
        <end position="186"/>
    </location>
</feature>
<dbReference type="STRING" id="1179773.BN6_24300"/>
<reference evidence="2 3" key="1">
    <citation type="journal article" date="2012" name="BMC Genomics">
        <title>Complete genome sequence of Saccharothrix espanaensis DSM 44229T and comparison to the other completely sequenced Pseudonocardiaceae.</title>
        <authorList>
            <person name="Strobel T."/>
            <person name="Al-Dilaimi A."/>
            <person name="Blom J."/>
            <person name="Gessner A."/>
            <person name="Kalinowski J."/>
            <person name="Luzhetska M."/>
            <person name="Puhler A."/>
            <person name="Szczepanowski R."/>
            <person name="Bechthold A."/>
            <person name="Ruckert C."/>
        </authorList>
    </citation>
    <scope>NUCLEOTIDE SEQUENCE [LARGE SCALE GENOMIC DNA]</scope>
    <source>
        <strain evidence="3">ATCC 51144 / DSM 44229 / JCM 9112 / NBRC 15066 / NRRL 15764</strain>
    </source>
</reference>
<keyword evidence="1" id="KW-0472">Membrane</keyword>
<dbReference type="eggNOG" id="COG1277">
    <property type="taxonomic scope" value="Bacteria"/>
</dbReference>
<feature type="transmembrane region" description="Helical" evidence="1">
    <location>
        <begin position="116"/>
        <end position="142"/>
    </location>
</feature>
<dbReference type="AlphaFoldDB" id="K0JYG0"/>
<dbReference type="KEGG" id="sesp:BN6_24300"/>
<feature type="transmembrane region" description="Helical" evidence="1">
    <location>
        <begin position="193"/>
        <end position="211"/>
    </location>
</feature>
<evidence type="ECO:0000313" key="3">
    <source>
        <dbReference type="Proteomes" id="UP000006281"/>
    </source>
</evidence>
<evidence type="ECO:0000313" key="2">
    <source>
        <dbReference type="EMBL" id="CCH29744.1"/>
    </source>
</evidence>
<evidence type="ECO:0000256" key="1">
    <source>
        <dbReference type="SAM" id="Phobius"/>
    </source>
</evidence>
<accession>K0JYG0</accession>
<keyword evidence="1" id="KW-0812">Transmembrane</keyword>
<dbReference type="RefSeq" id="WP_015099856.1">
    <property type="nucleotide sequence ID" value="NC_019673.1"/>
</dbReference>
<gene>
    <name evidence="2" type="ordered locus">BN6_24300</name>
</gene>
<organism evidence="2 3">
    <name type="scientific">Saccharothrix espanaensis (strain ATCC 51144 / DSM 44229 / JCM 9112 / NBRC 15066 / NRRL 15764)</name>
    <dbReference type="NCBI Taxonomy" id="1179773"/>
    <lineage>
        <taxon>Bacteria</taxon>
        <taxon>Bacillati</taxon>
        <taxon>Actinomycetota</taxon>
        <taxon>Actinomycetes</taxon>
        <taxon>Pseudonocardiales</taxon>
        <taxon>Pseudonocardiaceae</taxon>
        <taxon>Saccharothrix</taxon>
    </lineage>
</organism>
<sequence length="325" mass="35500">MIWLAWRQQRLALLALGGYALVAIAVMVYHRFAMPAQLTDEELRLCAESLTASCRLSESGWNAASAFRETAEGVRFGLIGFAALAGLFLGAPALAREWEQHTHLLVLSQQVGPRRWFAAKVAVIAVPATLGAALLGATYLWWTSGLGALAGSYERLQVRRFEVHPLALASYTLFAVALGIVVGLAVRRVVPAMALTLAVWAGALYSVRWFVRPHYQTPVVSTTPLTEAGQTPADRGRWTIGHGYADRTGDFVDVDTALEIERACRAASTDQVGQCMAGHGLVKRAALVHPGDRFWLFQGIEATLFTVLSAALVIGAMWWLRKRFR</sequence>
<feature type="transmembrane region" description="Helical" evidence="1">
    <location>
        <begin position="12"/>
        <end position="32"/>
    </location>
</feature>
<keyword evidence="3" id="KW-1185">Reference proteome</keyword>
<proteinExistence type="predicted"/>
<dbReference type="BioCyc" id="SESP1179773:BN6_RS11810-MONOMER"/>
<dbReference type="EMBL" id="HE804045">
    <property type="protein sequence ID" value="CCH29744.1"/>
    <property type="molecule type" value="Genomic_DNA"/>
</dbReference>
<name>K0JYG0_SACES</name>
<feature type="transmembrane region" description="Helical" evidence="1">
    <location>
        <begin position="295"/>
        <end position="320"/>
    </location>
</feature>
<dbReference type="PATRIC" id="fig|1179773.3.peg.2430"/>